<dbReference type="PROSITE" id="PS51257">
    <property type="entry name" value="PROKAR_LIPOPROTEIN"/>
    <property type="match status" value="1"/>
</dbReference>
<dbReference type="AlphaFoldDB" id="A0A239ZY68"/>
<evidence type="ECO:0000313" key="2">
    <source>
        <dbReference type="EMBL" id="SNV76172.1"/>
    </source>
</evidence>
<accession>A0A239ZY68</accession>
<keyword evidence="3" id="KW-1185">Reference proteome</keyword>
<evidence type="ECO:0000313" key="3">
    <source>
        <dbReference type="Proteomes" id="UP000214973"/>
    </source>
</evidence>
<keyword evidence="1" id="KW-0732">Signal</keyword>
<dbReference type="RefSeq" id="WP_095066653.1">
    <property type="nucleotide sequence ID" value="NZ_LT906470.1"/>
</dbReference>
<dbReference type="EMBL" id="LT906470">
    <property type="protein sequence ID" value="SNV76172.1"/>
    <property type="molecule type" value="Genomic_DNA"/>
</dbReference>
<evidence type="ECO:0000256" key="1">
    <source>
        <dbReference type="SAM" id="SignalP"/>
    </source>
</evidence>
<organism evidence="2 3">
    <name type="scientific">Veillonella rodentium</name>
    <dbReference type="NCBI Taxonomy" id="248315"/>
    <lineage>
        <taxon>Bacteria</taxon>
        <taxon>Bacillati</taxon>
        <taxon>Bacillota</taxon>
        <taxon>Negativicutes</taxon>
        <taxon>Veillonellales</taxon>
        <taxon>Veillonellaceae</taxon>
        <taxon>Veillonella</taxon>
    </lineage>
</organism>
<proteinExistence type="predicted"/>
<feature type="signal peptide" evidence="1">
    <location>
        <begin position="1"/>
        <end position="22"/>
    </location>
</feature>
<sequence>MRLCVRYVLLVAVCISSFLLSGCDFIWTTSNGDPASPDDVKAGIEKEFKVCNPQLVLQSSVVEKEKPFQRNVCVFYDEHNGFSFSTRSNVKRPTLPVPGGQRNTNADFAYAEAYLNHLNGKISELARSYGMRTATVDEQAMLTRSKLKRQTGMSEVPLFDEGEFIFVDHTVKGADMVTMLKKIYALYKPNDDEALLRPLFGRKVSFYYLPIGEQDKTKAGYIEAIWFKGKDDWRATLLNAYGSSSFDTSKLESGLGEYFNRRISDAKNRVN</sequence>
<dbReference type="Proteomes" id="UP000214973">
    <property type="component" value="Chromosome 1"/>
</dbReference>
<gene>
    <name evidence="2" type="ORF">SAMEA44547418_01890</name>
</gene>
<reference evidence="2 3" key="1">
    <citation type="submission" date="2017-06" db="EMBL/GenBank/DDBJ databases">
        <authorList>
            <consortium name="Pathogen Informatics"/>
        </authorList>
    </citation>
    <scope>NUCLEOTIDE SEQUENCE [LARGE SCALE GENOMIC DNA]</scope>
    <source>
        <strain evidence="2 3">NCTC12018</strain>
    </source>
</reference>
<name>A0A239ZY68_9FIRM</name>
<evidence type="ECO:0008006" key="4">
    <source>
        <dbReference type="Google" id="ProtNLM"/>
    </source>
</evidence>
<feature type="chain" id="PRO_5038485831" description="Lipoprotein" evidence="1">
    <location>
        <begin position="23"/>
        <end position="271"/>
    </location>
</feature>
<protein>
    <recommendedName>
        <fullName evidence="4">Lipoprotein</fullName>
    </recommendedName>
</protein>
<dbReference type="KEGG" id="vrm:44547418_01890"/>